<evidence type="ECO:0000313" key="1">
    <source>
        <dbReference type="EMBL" id="PBK79108.1"/>
    </source>
</evidence>
<dbReference type="Proteomes" id="UP000217790">
    <property type="component" value="Unassembled WGS sequence"/>
</dbReference>
<gene>
    <name evidence="1" type="ORF">ARMGADRAFT_196473</name>
</gene>
<organism evidence="1 2">
    <name type="scientific">Armillaria gallica</name>
    <name type="common">Bulbous honey fungus</name>
    <name type="synonym">Armillaria bulbosa</name>
    <dbReference type="NCBI Taxonomy" id="47427"/>
    <lineage>
        <taxon>Eukaryota</taxon>
        <taxon>Fungi</taxon>
        <taxon>Dikarya</taxon>
        <taxon>Basidiomycota</taxon>
        <taxon>Agaricomycotina</taxon>
        <taxon>Agaricomycetes</taxon>
        <taxon>Agaricomycetidae</taxon>
        <taxon>Agaricales</taxon>
        <taxon>Marasmiineae</taxon>
        <taxon>Physalacriaceae</taxon>
        <taxon>Armillaria</taxon>
    </lineage>
</organism>
<accession>A0A2H3CL52</accession>
<sequence length="89" mass="10345">MVFVQFKTYWLQKASSGVLPLRLTVLTFLRLHSASPILRCWDGIGHPLGIAGGVWDLGDYMKHTGMRCKEYQFTFYPTIFYDPTAWVLW</sequence>
<name>A0A2H3CL52_ARMGA</name>
<dbReference type="EMBL" id="KZ293819">
    <property type="protein sequence ID" value="PBK79108.1"/>
    <property type="molecule type" value="Genomic_DNA"/>
</dbReference>
<dbReference type="AlphaFoldDB" id="A0A2H3CL52"/>
<dbReference type="InParanoid" id="A0A2H3CL52"/>
<proteinExistence type="predicted"/>
<protein>
    <submittedName>
        <fullName evidence="1">Uncharacterized protein</fullName>
    </submittedName>
</protein>
<evidence type="ECO:0000313" key="2">
    <source>
        <dbReference type="Proteomes" id="UP000217790"/>
    </source>
</evidence>
<reference evidence="2" key="1">
    <citation type="journal article" date="2017" name="Nat. Ecol. Evol.">
        <title>Genome expansion and lineage-specific genetic innovations in the forest pathogenic fungi Armillaria.</title>
        <authorList>
            <person name="Sipos G."/>
            <person name="Prasanna A.N."/>
            <person name="Walter M.C."/>
            <person name="O'Connor E."/>
            <person name="Balint B."/>
            <person name="Krizsan K."/>
            <person name="Kiss B."/>
            <person name="Hess J."/>
            <person name="Varga T."/>
            <person name="Slot J."/>
            <person name="Riley R."/>
            <person name="Boka B."/>
            <person name="Rigling D."/>
            <person name="Barry K."/>
            <person name="Lee J."/>
            <person name="Mihaltcheva S."/>
            <person name="LaButti K."/>
            <person name="Lipzen A."/>
            <person name="Waldron R."/>
            <person name="Moloney N.M."/>
            <person name="Sperisen C."/>
            <person name="Kredics L."/>
            <person name="Vagvoelgyi C."/>
            <person name="Patrignani A."/>
            <person name="Fitzpatrick D."/>
            <person name="Nagy I."/>
            <person name="Doyle S."/>
            <person name="Anderson J.B."/>
            <person name="Grigoriev I.V."/>
            <person name="Gueldener U."/>
            <person name="Muensterkoetter M."/>
            <person name="Nagy L.G."/>
        </authorList>
    </citation>
    <scope>NUCLEOTIDE SEQUENCE [LARGE SCALE GENOMIC DNA]</scope>
    <source>
        <strain evidence="2">Ar21-2</strain>
    </source>
</reference>
<keyword evidence="2" id="KW-1185">Reference proteome</keyword>